<evidence type="ECO:0000256" key="10">
    <source>
        <dbReference type="RuleBase" id="RU366074"/>
    </source>
</evidence>
<keyword evidence="5 10" id="KW-0560">Oxidoreductase</keyword>
<organism evidence="12 13">
    <name type="scientific">Aminipila terrae</name>
    <dbReference type="NCBI Taxonomy" id="2697030"/>
    <lineage>
        <taxon>Bacteria</taxon>
        <taxon>Bacillati</taxon>
        <taxon>Bacillota</taxon>
        <taxon>Clostridia</taxon>
        <taxon>Peptostreptococcales</taxon>
        <taxon>Anaerovoracaceae</taxon>
        <taxon>Aminipila</taxon>
    </lineage>
</organism>
<dbReference type="NCBIfam" id="NF009466">
    <property type="entry name" value="PRK12826.1-2"/>
    <property type="match status" value="1"/>
</dbReference>
<evidence type="ECO:0000256" key="5">
    <source>
        <dbReference type="ARBA" id="ARBA00023002"/>
    </source>
</evidence>
<dbReference type="UniPathway" id="UPA00094"/>
<keyword evidence="13" id="KW-1185">Reference proteome</keyword>
<keyword evidence="10" id="KW-0443">Lipid metabolism</keyword>
<dbReference type="AlphaFoldDB" id="A0A6P1MNI3"/>
<feature type="binding site" evidence="9">
    <location>
        <position position="187"/>
    </location>
    <ligand>
        <name>NADP(+)</name>
        <dbReference type="ChEBI" id="CHEBI:58349"/>
    </ligand>
</feature>
<keyword evidence="10" id="KW-0276">Fatty acid metabolism</keyword>
<comment type="catalytic activity">
    <reaction evidence="7 10">
        <text>a (3R)-hydroxyacyl-[ACP] + NADP(+) = a 3-oxoacyl-[ACP] + NADPH + H(+)</text>
        <dbReference type="Rhea" id="RHEA:17397"/>
        <dbReference type="Rhea" id="RHEA-COMP:9916"/>
        <dbReference type="Rhea" id="RHEA-COMP:9945"/>
        <dbReference type="ChEBI" id="CHEBI:15378"/>
        <dbReference type="ChEBI" id="CHEBI:57783"/>
        <dbReference type="ChEBI" id="CHEBI:58349"/>
        <dbReference type="ChEBI" id="CHEBI:78776"/>
        <dbReference type="ChEBI" id="CHEBI:78827"/>
        <dbReference type="EC" id="1.1.1.100"/>
    </reaction>
</comment>
<feature type="binding site" evidence="9">
    <location>
        <position position="89"/>
    </location>
    <ligand>
        <name>NADP(+)</name>
        <dbReference type="ChEBI" id="CHEBI:58349"/>
    </ligand>
</feature>
<comment type="function">
    <text evidence="10">Catalyzes the NADPH-dependent reduction of beta-ketoacyl-ACP substrates to beta-hydroxyacyl-ACP products, the first reductive step in the elongation cycle of fatty acid biosynthesis.</text>
</comment>
<dbReference type="PRINTS" id="PR00080">
    <property type="entry name" value="SDRFAMILY"/>
</dbReference>
<evidence type="ECO:0000256" key="8">
    <source>
        <dbReference type="PIRSR" id="PIRSR611284-1"/>
    </source>
</evidence>
<dbReference type="SUPFAM" id="SSF51735">
    <property type="entry name" value="NAD(P)-binding Rossmann-fold domains"/>
    <property type="match status" value="1"/>
</dbReference>
<feature type="domain" description="Ketoreductase" evidence="11">
    <location>
        <begin position="5"/>
        <end position="185"/>
    </location>
</feature>
<reference evidence="12 13" key="1">
    <citation type="submission" date="2020-01" db="EMBL/GenBank/DDBJ databases">
        <title>Genomic analysis of Aminipila sp. CBA3637.</title>
        <authorList>
            <person name="Kim Y.B."/>
            <person name="Roh S.W."/>
        </authorList>
    </citation>
    <scope>NUCLEOTIDE SEQUENCE [LARGE SCALE GENOMIC DNA]</scope>
    <source>
        <strain evidence="12 13">CBA3637</strain>
    </source>
</reference>
<evidence type="ECO:0000256" key="7">
    <source>
        <dbReference type="ARBA" id="ARBA00048508"/>
    </source>
</evidence>
<dbReference type="InterPro" id="IPR020904">
    <property type="entry name" value="Sc_DH/Rdtase_CS"/>
</dbReference>
<dbReference type="GO" id="GO:0006633">
    <property type="term" value="P:fatty acid biosynthetic process"/>
    <property type="evidence" value="ECO:0007669"/>
    <property type="project" value="UniProtKB-UniPathway"/>
</dbReference>
<dbReference type="CDD" id="cd05333">
    <property type="entry name" value="BKR_SDR_c"/>
    <property type="match status" value="1"/>
</dbReference>
<dbReference type="FunFam" id="3.40.50.720:FF:000115">
    <property type="entry name" value="3-oxoacyl-[acyl-carrier-protein] reductase FabG"/>
    <property type="match status" value="1"/>
</dbReference>
<evidence type="ECO:0000256" key="1">
    <source>
        <dbReference type="ARBA" id="ARBA00005194"/>
    </source>
</evidence>
<proteinExistence type="inferred from homology"/>
<comment type="subunit">
    <text evidence="10">Homotetramer.</text>
</comment>
<dbReference type="EC" id="1.1.1.100" evidence="3 10"/>
<accession>A0A6P1MNI3</accession>
<dbReference type="NCBIfam" id="NF005559">
    <property type="entry name" value="PRK07231.1"/>
    <property type="match status" value="1"/>
</dbReference>
<evidence type="ECO:0000256" key="6">
    <source>
        <dbReference type="ARBA" id="ARBA00023221"/>
    </source>
</evidence>
<name>A0A6P1MNI3_9FIRM</name>
<feature type="binding site" evidence="9">
    <location>
        <begin position="154"/>
        <end position="158"/>
    </location>
    <ligand>
        <name>NADP(+)</name>
        <dbReference type="ChEBI" id="CHEBI:58349"/>
    </ligand>
</feature>
<keyword evidence="10" id="KW-0444">Lipid biosynthesis</keyword>
<evidence type="ECO:0000313" key="12">
    <source>
        <dbReference type="EMBL" id="QHI72565.1"/>
    </source>
</evidence>
<dbReference type="PANTHER" id="PTHR42879">
    <property type="entry name" value="3-OXOACYL-(ACYL-CARRIER-PROTEIN) REDUCTASE"/>
    <property type="match status" value="1"/>
</dbReference>
<dbReference type="PROSITE" id="PS00061">
    <property type="entry name" value="ADH_SHORT"/>
    <property type="match status" value="1"/>
</dbReference>
<keyword evidence="6" id="KW-0753">Steroid metabolism</keyword>
<dbReference type="NCBIfam" id="TIGR01830">
    <property type="entry name" value="3oxo_ACP_reduc"/>
    <property type="match status" value="1"/>
</dbReference>
<evidence type="ECO:0000256" key="3">
    <source>
        <dbReference type="ARBA" id="ARBA00012948"/>
    </source>
</evidence>
<dbReference type="PRINTS" id="PR00081">
    <property type="entry name" value="GDHRDH"/>
</dbReference>
<dbReference type="GO" id="GO:0004316">
    <property type="term" value="F:3-oxoacyl-[acyl-carrier-protein] reductase (NADPH) activity"/>
    <property type="evidence" value="ECO:0007669"/>
    <property type="project" value="UniProtKB-UniRule"/>
</dbReference>
<gene>
    <name evidence="12" type="primary">fabG</name>
    <name evidence="12" type="ORF">Ami3637_09280</name>
</gene>
<protein>
    <recommendedName>
        <fullName evidence="3 10">3-oxoacyl-[acyl-carrier-protein] reductase</fullName>
        <ecNumber evidence="3 10">1.1.1.100</ecNumber>
    </recommendedName>
</protein>
<dbReference type="InterPro" id="IPR011284">
    <property type="entry name" value="3oxo_ACP_reduc"/>
</dbReference>
<dbReference type="EMBL" id="CP047591">
    <property type="protein sequence ID" value="QHI72565.1"/>
    <property type="molecule type" value="Genomic_DNA"/>
</dbReference>
<sequence>MLKGKSAIITGGVRGIGRAIAEAFCRNGADVLLCYRSNDAAAEKTQDELAQYGTKVEILKGDVADPEFATEAIAKAKENFGKIDILVNNAGITKDKLLIQMKGDDFDSVVDTNLKGSFYFLKAASSVMIKQRAGSIINLSSVVGVKGNPGQVNYAASKAGVIGMTMAAAKELGRRNVRVNAIAPGFIETDMTDELNDSQKAKMNEVISLGRMGSPEDVANLALFLASDMSAYITAQTICIDGGMSI</sequence>
<evidence type="ECO:0000256" key="4">
    <source>
        <dbReference type="ARBA" id="ARBA00022857"/>
    </source>
</evidence>
<evidence type="ECO:0000259" key="11">
    <source>
        <dbReference type="SMART" id="SM00822"/>
    </source>
</evidence>
<dbReference type="InterPro" id="IPR050259">
    <property type="entry name" value="SDR"/>
</dbReference>
<dbReference type="SMART" id="SM00822">
    <property type="entry name" value="PKS_KR"/>
    <property type="match status" value="1"/>
</dbReference>
<feature type="binding site" evidence="9">
    <location>
        <begin position="11"/>
        <end position="14"/>
    </location>
    <ligand>
        <name>NADP(+)</name>
        <dbReference type="ChEBI" id="CHEBI:58349"/>
    </ligand>
</feature>
<dbReference type="InterPro" id="IPR057326">
    <property type="entry name" value="KR_dom"/>
</dbReference>
<feature type="active site" description="Proton acceptor" evidence="8">
    <location>
        <position position="154"/>
    </location>
</feature>
<dbReference type="Pfam" id="PF13561">
    <property type="entry name" value="adh_short_C2"/>
    <property type="match status" value="1"/>
</dbReference>
<keyword evidence="4 9" id="KW-0521">NADP</keyword>
<dbReference type="GO" id="GO:0008202">
    <property type="term" value="P:steroid metabolic process"/>
    <property type="evidence" value="ECO:0007669"/>
    <property type="project" value="UniProtKB-KW"/>
</dbReference>
<dbReference type="InterPro" id="IPR002347">
    <property type="entry name" value="SDR_fam"/>
</dbReference>
<keyword evidence="10" id="KW-0275">Fatty acid biosynthesis</keyword>
<comment type="pathway">
    <text evidence="1 10">Lipid metabolism; fatty acid biosynthesis.</text>
</comment>
<dbReference type="PANTHER" id="PTHR42879:SF2">
    <property type="entry name" value="3-OXOACYL-[ACYL-CARRIER-PROTEIN] REDUCTASE FABG"/>
    <property type="match status" value="1"/>
</dbReference>
<dbReference type="Proteomes" id="UP000463883">
    <property type="component" value="Chromosome"/>
</dbReference>
<comment type="similarity">
    <text evidence="2 10">Belongs to the short-chain dehydrogenases/reductases (SDR) family.</text>
</comment>
<evidence type="ECO:0000313" key="13">
    <source>
        <dbReference type="Proteomes" id="UP000463883"/>
    </source>
</evidence>
<dbReference type="InterPro" id="IPR036291">
    <property type="entry name" value="NAD(P)-bd_dom_sf"/>
</dbReference>
<dbReference type="RefSeq" id="WP_162362333.1">
    <property type="nucleotide sequence ID" value="NZ_CP047591.1"/>
</dbReference>
<dbReference type="KEGG" id="amic:Ami3637_09280"/>
<dbReference type="GO" id="GO:0051287">
    <property type="term" value="F:NAD binding"/>
    <property type="evidence" value="ECO:0007669"/>
    <property type="project" value="UniProtKB-UniRule"/>
</dbReference>
<evidence type="ECO:0000256" key="2">
    <source>
        <dbReference type="ARBA" id="ARBA00006484"/>
    </source>
</evidence>
<dbReference type="Gene3D" id="3.40.50.720">
    <property type="entry name" value="NAD(P)-binding Rossmann-like Domain"/>
    <property type="match status" value="1"/>
</dbReference>
<evidence type="ECO:0000256" key="9">
    <source>
        <dbReference type="PIRSR" id="PIRSR611284-2"/>
    </source>
</evidence>